<dbReference type="EMBL" id="JBHUMQ010000013">
    <property type="protein sequence ID" value="MFD2692970.1"/>
    <property type="molecule type" value="Genomic_DNA"/>
</dbReference>
<sequence length="389" mass="43961">MKIALFTDTFTPQINGVAKTLNHLTKYFDRKQISYTVFAPLNVKDENKSNHVQKLKSIPFAVYPECRLAVPNLHLVKKTLLHFQPDLIHVATPFTMGLLGKYYARKLKIPLVGSYHTDFDAYLIYYKMEFLSPLLWNYLRWFHNSLQKTFVPSHETLQQLQKKHFEHLSIWSRGVDCTLFRPDCYSGTIRNKYSITAKHLLCFAGRLAPEKDIDTLQSIIDIVNTKIGNQVQWLIAGDGPLAKDLKSRAAKNVLFTGYLTPDELAAVYAASDLMVFPSSTETFGNVVLESMACGTPVIGANAGGVKNIITDDQNGKLCTPKSACEFADALIPLLEDPVTRHKMSQCAIEHARSQSWDHIFAQLLSEYAELFEHRSANLLRVGKSNMMND</sequence>
<name>A0ABW5S0F2_9BACL</name>
<protein>
    <submittedName>
        <fullName evidence="3">Glycosyltransferase family 4 protein</fullName>
        <ecNumber evidence="3">2.4.-.-</ecNumber>
    </submittedName>
</protein>
<keyword evidence="4" id="KW-1185">Reference proteome</keyword>
<dbReference type="PANTHER" id="PTHR45947">
    <property type="entry name" value="SULFOQUINOVOSYL TRANSFERASE SQD2"/>
    <property type="match status" value="1"/>
</dbReference>
<evidence type="ECO:0000313" key="4">
    <source>
        <dbReference type="Proteomes" id="UP001597399"/>
    </source>
</evidence>
<feature type="domain" description="Glycosyl transferase family 1" evidence="1">
    <location>
        <begin position="189"/>
        <end position="348"/>
    </location>
</feature>
<dbReference type="GO" id="GO:0016757">
    <property type="term" value="F:glycosyltransferase activity"/>
    <property type="evidence" value="ECO:0007669"/>
    <property type="project" value="UniProtKB-KW"/>
</dbReference>
<dbReference type="SUPFAM" id="SSF53756">
    <property type="entry name" value="UDP-Glycosyltransferase/glycogen phosphorylase"/>
    <property type="match status" value="1"/>
</dbReference>
<dbReference type="PANTHER" id="PTHR45947:SF3">
    <property type="entry name" value="SULFOQUINOVOSYL TRANSFERASE SQD2"/>
    <property type="match status" value="1"/>
</dbReference>
<organism evidence="3 4">
    <name type="scientific">Sporolactobacillus shoreicorticis</name>
    <dbReference type="NCBI Taxonomy" id="1923877"/>
    <lineage>
        <taxon>Bacteria</taxon>
        <taxon>Bacillati</taxon>
        <taxon>Bacillota</taxon>
        <taxon>Bacilli</taxon>
        <taxon>Bacillales</taxon>
        <taxon>Sporolactobacillaceae</taxon>
        <taxon>Sporolactobacillus</taxon>
    </lineage>
</organism>
<dbReference type="Gene3D" id="3.40.50.2000">
    <property type="entry name" value="Glycogen Phosphorylase B"/>
    <property type="match status" value="2"/>
</dbReference>
<dbReference type="CDD" id="cd03814">
    <property type="entry name" value="GT4-like"/>
    <property type="match status" value="1"/>
</dbReference>
<dbReference type="InterPro" id="IPR028098">
    <property type="entry name" value="Glyco_trans_4-like_N"/>
</dbReference>
<evidence type="ECO:0000313" key="3">
    <source>
        <dbReference type="EMBL" id="MFD2692970.1"/>
    </source>
</evidence>
<dbReference type="RefSeq" id="WP_253063186.1">
    <property type="nucleotide sequence ID" value="NZ_JAMXWM010000019.1"/>
</dbReference>
<dbReference type="InterPro" id="IPR001296">
    <property type="entry name" value="Glyco_trans_1"/>
</dbReference>
<keyword evidence="3" id="KW-0328">Glycosyltransferase</keyword>
<dbReference type="InterPro" id="IPR050194">
    <property type="entry name" value="Glycosyltransferase_grp1"/>
</dbReference>
<keyword evidence="3" id="KW-0808">Transferase</keyword>
<evidence type="ECO:0000259" key="1">
    <source>
        <dbReference type="Pfam" id="PF00534"/>
    </source>
</evidence>
<proteinExistence type="predicted"/>
<reference evidence="4" key="1">
    <citation type="journal article" date="2019" name="Int. J. Syst. Evol. Microbiol.">
        <title>The Global Catalogue of Microorganisms (GCM) 10K type strain sequencing project: providing services to taxonomists for standard genome sequencing and annotation.</title>
        <authorList>
            <consortium name="The Broad Institute Genomics Platform"/>
            <consortium name="The Broad Institute Genome Sequencing Center for Infectious Disease"/>
            <person name="Wu L."/>
            <person name="Ma J."/>
        </authorList>
    </citation>
    <scope>NUCLEOTIDE SEQUENCE [LARGE SCALE GENOMIC DNA]</scope>
    <source>
        <strain evidence="4">TISTR 2466</strain>
    </source>
</reference>
<gene>
    <name evidence="3" type="ORF">ACFSUE_04895</name>
</gene>
<dbReference type="EC" id="2.4.-.-" evidence="3"/>
<dbReference type="Pfam" id="PF13439">
    <property type="entry name" value="Glyco_transf_4"/>
    <property type="match status" value="1"/>
</dbReference>
<dbReference type="Pfam" id="PF00534">
    <property type="entry name" value="Glycos_transf_1"/>
    <property type="match status" value="1"/>
</dbReference>
<evidence type="ECO:0000259" key="2">
    <source>
        <dbReference type="Pfam" id="PF13439"/>
    </source>
</evidence>
<dbReference type="Proteomes" id="UP001597399">
    <property type="component" value="Unassembled WGS sequence"/>
</dbReference>
<accession>A0ABW5S0F2</accession>
<comment type="caution">
    <text evidence="3">The sequence shown here is derived from an EMBL/GenBank/DDBJ whole genome shotgun (WGS) entry which is preliminary data.</text>
</comment>
<feature type="domain" description="Glycosyltransferase subfamily 4-like N-terminal" evidence="2">
    <location>
        <begin position="14"/>
        <end position="178"/>
    </location>
</feature>